<sequence>MRLVWREIVRKQGTPRVLEYTCECEDIVYERCREGGLAYIRRTTRLDGVVQQIHETYRWRAKKTQDVWIALLNGEAR</sequence>
<dbReference type="EMBL" id="SMJZ01000183">
    <property type="protein sequence ID" value="TDC00598.1"/>
    <property type="molecule type" value="Genomic_DNA"/>
</dbReference>
<keyword evidence="2" id="KW-1185">Reference proteome</keyword>
<gene>
    <name evidence="1" type="ORF">E1267_34200</name>
</gene>
<accession>A0A4R4MWL5</accession>
<dbReference type="AlphaFoldDB" id="A0A4R4MWL5"/>
<evidence type="ECO:0000313" key="2">
    <source>
        <dbReference type="Proteomes" id="UP000295157"/>
    </source>
</evidence>
<dbReference type="Proteomes" id="UP000295157">
    <property type="component" value="Unassembled WGS sequence"/>
</dbReference>
<organism evidence="1 2">
    <name type="scientific">Nonomuraea longispora</name>
    <dbReference type="NCBI Taxonomy" id="1848320"/>
    <lineage>
        <taxon>Bacteria</taxon>
        <taxon>Bacillati</taxon>
        <taxon>Actinomycetota</taxon>
        <taxon>Actinomycetes</taxon>
        <taxon>Streptosporangiales</taxon>
        <taxon>Streptosporangiaceae</taxon>
        <taxon>Nonomuraea</taxon>
    </lineage>
</organism>
<reference evidence="1 2" key="1">
    <citation type="submission" date="2019-02" db="EMBL/GenBank/DDBJ databases">
        <title>Draft genome sequences of novel Actinobacteria.</title>
        <authorList>
            <person name="Sahin N."/>
            <person name="Ay H."/>
            <person name="Saygin H."/>
        </authorList>
    </citation>
    <scope>NUCLEOTIDE SEQUENCE [LARGE SCALE GENOMIC DNA]</scope>
    <source>
        <strain evidence="1 2">KC201</strain>
    </source>
</reference>
<comment type="caution">
    <text evidence="1">The sequence shown here is derived from an EMBL/GenBank/DDBJ whole genome shotgun (WGS) entry which is preliminary data.</text>
</comment>
<protein>
    <submittedName>
        <fullName evidence="1">Uncharacterized protein</fullName>
    </submittedName>
</protein>
<proteinExistence type="predicted"/>
<name>A0A4R4MWL5_9ACTN</name>
<evidence type="ECO:0000313" key="1">
    <source>
        <dbReference type="EMBL" id="TDC00598.1"/>
    </source>
</evidence>